<keyword evidence="6" id="KW-1185">Reference proteome</keyword>
<dbReference type="Pfam" id="PF05228">
    <property type="entry name" value="CHASE4"/>
    <property type="match status" value="1"/>
</dbReference>
<dbReference type="PANTHER" id="PTHR44757:SF2">
    <property type="entry name" value="BIOFILM ARCHITECTURE MAINTENANCE PROTEIN MBAA"/>
    <property type="match status" value="1"/>
</dbReference>
<dbReference type="Pfam" id="PF00990">
    <property type="entry name" value="GGDEF"/>
    <property type="match status" value="1"/>
</dbReference>
<dbReference type="Proteomes" id="UP000229081">
    <property type="component" value="Chromosome"/>
</dbReference>
<dbReference type="SMART" id="SM00052">
    <property type="entry name" value="EAL"/>
    <property type="match status" value="1"/>
</dbReference>
<dbReference type="PROSITE" id="PS50887">
    <property type="entry name" value="GGDEF"/>
    <property type="match status" value="1"/>
</dbReference>
<dbReference type="Gene3D" id="3.30.70.270">
    <property type="match status" value="1"/>
</dbReference>
<accession>A0A2K8MJ66</accession>
<feature type="transmembrane region" description="Helical" evidence="1">
    <location>
        <begin position="255"/>
        <end position="274"/>
    </location>
</feature>
<dbReference type="CDD" id="cd01948">
    <property type="entry name" value="EAL"/>
    <property type="match status" value="1"/>
</dbReference>
<dbReference type="FunFam" id="3.30.70.270:FF:000001">
    <property type="entry name" value="Diguanylate cyclase domain protein"/>
    <property type="match status" value="1"/>
</dbReference>
<evidence type="ECO:0000313" key="6">
    <source>
        <dbReference type="Proteomes" id="UP000229081"/>
    </source>
</evidence>
<dbReference type="EMBL" id="CP024923">
    <property type="protein sequence ID" value="ATY33917.1"/>
    <property type="molecule type" value="Genomic_DNA"/>
</dbReference>
<dbReference type="KEGG" id="sphc:CVN68_19780"/>
<dbReference type="AlphaFoldDB" id="A0A2K8MJ66"/>
<dbReference type="PANTHER" id="PTHR44757">
    <property type="entry name" value="DIGUANYLATE CYCLASE DGCP"/>
    <property type="match status" value="1"/>
</dbReference>
<keyword evidence="1" id="KW-0812">Transmembrane</keyword>
<dbReference type="SUPFAM" id="SSF141868">
    <property type="entry name" value="EAL domain-like"/>
    <property type="match status" value="1"/>
</dbReference>
<gene>
    <name evidence="5" type="ORF">CVN68_19780</name>
</gene>
<dbReference type="GO" id="GO:0003824">
    <property type="term" value="F:catalytic activity"/>
    <property type="evidence" value="ECO:0007669"/>
    <property type="project" value="UniProtKB-ARBA"/>
</dbReference>
<sequence>MLKAVIVPTAGALLLLAAMVGAVLHFATEGSDAVAAQRQARLVEVAMLTAVTGVRKDQEASTYWDDAVRRVHEVPLDLPWIDQNLGIWFHSYYKHDETYVLDARERPVYAMRNGRRADPRQFSGIAPGAQPLVAQLRAKLRRGDLAAASSVEQTPGASTMAMVRGRPAIVSVKPILSETGEITQRPGSEHLHLSVRYLDGNFLTDLAADYGVEAPRFVTMPSARAAIPLWSAEHRLIGYIEWQAFRPGHVVKRHMAIVLLTALGLIGAVLAWLLNRNLRARLELETSRAQAQHLAFHDALTGLPNRALFNDRTDHALARTRRGEEATLLLLDLDRFKHVNDTFGHQAGDELIREFGSRLTALVREVDTIARLGGDEFAILLPQLTDKDAIDGLCQRILSAVHAPFEVLGNQAFVGVSIGVVQAPAEGTDRVDLMRKADIALYKAKAEGRDCYRHFDLSMDATVKLRGTVEEDLRSALATGEGLALHYQPLVGTDGKMVGVEALLRWVHPEQGLLPPAQVIPIAEETGLIIPLGEWVLRESCAAAKRWPDLFVALNLSPVQFRTTGFAERVLEIIRETGVRPEQLELEVTEGVLIDDDELVRAGLAQLRAAGLRIALDDFGTGYSSLSYLRKFEVDKIKIDRSFVQHLGHTVDSAAIIHAVVTLGHAMGLTVTAEGVETGDQQRFLKLAGCNQMQGYLFSRPVPAGQITALVAQRCALRAA</sequence>
<evidence type="ECO:0000256" key="2">
    <source>
        <dbReference type="SAM" id="SignalP"/>
    </source>
</evidence>
<dbReference type="InterPro" id="IPR000160">
    <property type="entry name" value="GGDEF_dom"/>
</dbReference>
<dbReference type="InterPro" id="IPR007892">
    <property type="entry name" value="CHASE4"/>
</dbReference>
<feature type="domain" description="GGDEF" evidence="4">
    <location>
        <begin position="324"/>
        <end position="457"/>
    </location>
</feature>
<feature type="signal peptide" evidence="2">
    <location>
        <begin position="1"/>
        <end position="27"/>
    </location>
</feature>
<name>A0A2K8MJ66_9SPHN</name>
<keyword evidence="1" id="KW-0472">Membrane</keyword>
<dbReference type="InterPro" id="IPR043128">
    <property type="entry name" value="Rev_trsase/Diguanyl_cyclase"/>
</dbReference>
<protein>
    <submittedName>
        <fullName evidence="5">Bifunctional diguanylate cyclase/phosphodiesterase</fullName>
    </submittedName>
</protein>
<evidence type="ECO:0000313" key="5">
    <source>
        <dbReference type="EMBL" id="ATY33917.1"/>
    </source>
</evidence>
<dbReference type="Pfam" id="PF00563">
    <property type="entry name" value="EAL"/>
    <property type="match status" value="1"/>
</dbReference>
<dbReference type="CDD" id="cd01949">
    <property type="entry name" value="GGDEF"/>
    <property type="match status" value="1"/>
</dbReference>
<organism evidence="5 6">
    <name type="scientific">Sphingomonas psychrotolerans</name>
    <dbReference type="NCBI Taxonomy" id="1327635"/>
    <lineage>
        <taxon>Bacteria</taxon>
        <taxon>Pseudomonadati</taxon>
        <taxon>Pseudomonadota</taxon>
        <taxon>Alphaproteobacteria</taxon>
        <taxon>Sphingomonadales</taxon>
        <taxon>Sphingomonadaceae</taxon>
        <taxon>Sphingomonas</taxon>
    </lineage>
</organism>
<feature type="chain" id="PRO_5014823591" evidence="2">
    <location>
        <begin position="28"/>
        <end position="720"/>
    </location>
</feature>
<proteinExistence type="predicted"/>
<dbReference type="InterPro" id="IPR052155">
    <property type="entry name" value="Biofilm_reg_signaling"/>
</dbReference>
<dbReference type="InterPro" id="IPR001633">
    <property type="entry name" value="EAL_dom"/>
</dbReference>
<keyword evidence="1" id="KW-1133">Transmembrane helix</keyword>
<evidence type="ECO:0000259" key="3">
    <source>
        <dbReference type="PROSITE" id="PS50883"/>
    </source>
</evidence>
<dbReference type="InterPro" id="IPR029787">
    <property type="entry name" value="Nucleotide_cyclase"/>
</dbReference>
<dbReference type="PROSITE" id="PS50883">
    <property type="entry name" value="EAL"/>
    <property type="match status" value="1"/>
</dbReference>
<reference evidence="5 6" key="1">
    <citation type="submission" date="2017-11" db="EMBL/GenBank/DDBJ databases">
        <title>Complete genome sequence of Sphingomonas sp. Strain Cra20, a psychrotolerant potential plant growth promoting rhizobacteria.</title>
        <authorList>
            <person name="Luo Y."/>
        </authorList>
    </citation>
    <scope>NUCLEOTIDE SEQUENCE [LARGE SCALE GENOMIC DNA]</scope>
    <source>
        <strain evidence="5 6">Cra20</strain>
    </source>
</reference>
<feature type="domain" description="EAL" evidence="3">
    <location>
        <begin position="466"/>
        <end position="715"/>
    </location>
</feature>
<evidence type="ECO:0000259" key="4">
    <source>
        <dbReference type="PROSITE" id="PS50887"/>
    </source>
</evidence>
<dbReference type="OrthoDB" id="9814202at2"/>
<dbReference type="NCBIfam" id="TIGR00254">
    <property type="entry name" value="GGDEF"/>
    <property type="match status" value="1"/>
</dbReference>
<dbReference type="Gene3D" id="3.20.20.450">
    <property type="entry name" value="EAL domain"/>
    <property type="match status" value="1"/>
</dbReference>
<dbReference type="InterPro" id="IPR035919">
    <property type="entry name" value="EAL_sf"/>
</dbReference>
<dbReference type="SUPFAM" id="SSF55073">
    <property type="entry name" value="Nucleotide cyclase"/>
    <property type="match status" value="1"/>
</dbReference>
<keyword evidence="2" id="KW-0732">Signal</keyword>
<evidence type="ECO:0000256" key="1">
    <source>
        <dbReference type="SAM" id="Phobius"/>
    </source>
</evidence>
<dbReference type="SMART" id="SM00267">
    <property type="entry name" value="GGDEF"/>
    <property type="match status" value="1"/>
</dbReference>